<evidence type="ECO:0000313" key="2">
    <source>
        <dbReference type="Proteomes" id="UP000559626"/>
    </source>
</evidence>
<reference evidence="1 2" key="1">
    <citation type="submission" date="2020-04" db="EMBL/GenBank/DDBJ databases">
        <title>Hymenobacter polaris sp. nov., isolated from Arctic soil.</title>
        <authorList>
            <person name="Dahal R.H."/>
        </authorList>
    </citation>
    <scope>NUCLEOTIDE SEQUENCE [LARGE SCALE GENOMIC DNA]</scope>
    <source>
        <strain evidence="1 2">RP-2-7</strain>
    </source>
</reference>
<sequence length="56" mass="5993">MRYTKQGGGFRESTAATKQPAALFSGRLSPTRNDVLASNPLFGVLAISLVAESMDY</sequence>
<comment type="caution">
    <text evidence="1">The sequence shown here is derived from an EMBL/GenBank/DDBJ whole genome shotgun (WGS) entry which is preliminary data.</text>
</comment>
<dbReference type="Proteomes" id="UP000559626">
    <property type="component" value="Unassembled WGS sequence"/>
</dbReference>
<evidence type="ECO:0000313" key="1">
    <source>
        <dbReference type="EMBL" id="NML65152.1"/>
    </source>
</evidence>
<dbReference type="EMBL" id="JABBGH010000001">
    <property type="protein sequence ID" value="NML65152.1"/>
    <property type="molecule type" value="Genomic_DNA"/>
</dbReference>
<protein>
    <submittedName>
        <fullName evidence="1">Uncharacterized protein</fullName>
    </submittedName>
</protein>
<name>A0A7Y0AD55_9BACT</name>
<dbReference type="RefSeq" id="WP_169530404.1">
    <property type="nucleotide sequence ID" value="NZ_JABBGH010000001.1"/>
</dbReference>
<dbReference type="AlphaFoldDB" id="A0A7Y0AD55"/>
<gene>
    <name evidence="1" type="ORF">HHL22_08035</name>
</gene>
<accession>A0A7Y0AD55</accession>
<organism evidence="1 2">
    <name type="scientific">Hymenobacter polaris</name>
    <dbReference type="NCBI Taxonomy" id="2682546"/>
    <lineage>
        <taxon>Bacteria</taxon>
        <taxon>Pseudomonadati</taxon>
        <taxon>Bacteroidota</taxon>
        <taxon>Cytophagia</taxon>
        <taxon>Cytophagales</taxon>
        <taxon>Hymenobacteraceae</taxon>
        <taxon>Hymenobacter</taxon>
    </lineage>
</organism>
<proteinExistence type="predicted"/>
<keyword evidence="2" id="KW-1185">Reference proteome</keyword>